<comment type="caution">
    <text evidence="10">The sequence shown here is derived from an EMBL/GenBank/DDBJ whole genome shotgun (WGS) entry which is preliminary data.</text>
</comment>
<dbReference type="GO" id="GO:0000105">
    <property type="term" value="P:L-histidine biosynthetic process"/>
    <property type="evidence" value="ECO:0007669"/>
    <property type="project" value="UniProtKB-UniRule"/>
</dbReference>
<dbReference type="Proteomes" id="UP000654670">
    <property type="component" value="Unassembled WGS sequence"/>
</dbReference>
<comment type="pathway">
    <text evidence="1 8">Amino-acid biosynthesis; L-histidine biosynthesis; L-histidine from 5-phospho-alpha-D-ribose 1-diphosphate: step 8/9.</text>
</comment>
<keyword evidence="4 8" id="KW-0028">Amino-acid biosynthesis</keyword>
<dbReference type="Gene3D" id="3.20.20.140">
    <property type="entry name" value="Metal-dependent hydrolases"/>
    <property type="match status" value="1"/>
</dbReference>
<keyword evidence="6 8" id="KW-0368">Histidine biosynthesis</keyword>
<dbReference type="SUPFAM" id="SSF89550">
    <property type="entry name" value="PHP domain-like"/>
    <property type="match status" value="1"/>
</dbReference>
<evidence type="ECO:0000256" key="6">
    <source>
        <dbReference type="ARBA" id="ARBA00023102"/>
    </source>
</evidence>
<name>A0A917VZR1_9BACL</name>
<evidence type="ECO:0000313" key="11">
    <source>
        <dbReference type="Proteomes" id="UP000654670"/>
    </source>
</evidence>
<proteinExistence type="inferred from homology"/>
<reference evidence="10" key="1">
    <citation type="journal article" date="2014" name="Int. J. Syst. Evol. Microbiol.">
        <title>Complete genome sequence of Corynebacterium casei LMG S-19264T (=DSM 44701T), isolated from a smear-ripened cheese.</title>
        <authorList>
            <consortium name="US DOE Joint Genome Institute (JGI-PGF)"/>
            <person name="Walter F."/>
            <person name="Albersmeier A."/>
            <person name="Kalinowski J."/>
            <person name="Ruckert C."/>
        </authorList>
    </citation>
    <scope>NUCLEOTIDE SEQUENCE</scope>
    <source>
        <strain evidence="10">JCM 15325</strain>
    </source>
</reference>
<dbReference type="CDD" id="cd12110">
    <property type="entry name" value="PHP_HisPPase_Hisj_like"/>
    <property type="match status" value="1"/>
</dbReference>
<evidence type="ECO:0000256" key="3">
    <source>
        <dbReference type="ARBA" id="ARBA00013085"/>
    </source>
</evidence>
<protein>
    <recommendedName>
        <fullName evidence="3 8">Histidinol-phosphatase</fullName>
        <shortName evidence="8">HolPase</shortName>
        <ecNumber evidence="3 8">3.1.3.15</ecNumber>
    </recommendedName>
</protein>
<dbReference type="EMBL" id="BMOK01000004">
    <property type="protein sequence ID" value="GGL49035.1"/>
    <property type="molecule type" value="Genomic_DNA"/>
</dbReference>
<dbReference type="Pfam" id="PF02811">
    <property type="entry name" value="PHP"/>
    <property type="match status" value="1"/>
</dbReference>
<dbReference type="GO" id="GO:0005737">
    <property type="term" value="C:cytoplasm"/>
    <property type="evidence" value="ECO:0007669"/>
    <property type="project" value="TreeGrafter"/>
</dbReference>
<sequence length="277" mass="32080">MKRDGHTHTEFCPHGSREDTERFIIRAIEQGFTDYSITEHPPLPREFTRGCTGAKRAIETAGMRTGDIEAYFKKMDDLKQKYRSEIKIKIGFEVDYLPGFESWTTDFLNEYGERIEDSVLSLHFLPGRGGWRSIDYSSEDYEDGIVGFYGSFHKAQSVYLDYLQKSVEADLGPFKPQRIGHITLCQKFRKHYINEETEFSSAGKKKISRLLAAIRDKGYELDLNTAGLYKKYCGETYPTEEIIREALSMRIRFVYGSDAHRAEDVGRAYDCYQKNIK</sequence>
<dbReference type="GO" id="GO:0004401">
    <property type="term" value="F:histidinol-phosphatase activity"/>
    <property type="evidence" value="ECO:0007669"/>
    <property type="project" value="UniProtKB-UniRule"/>
</dbReference>
<comment type="catalytic activity">
    <reaction evidence="7 8">
        <text>L-histidinol phosphate + H2O = L-histidinol + phosphate</text>
        <dbReference type="Rhea" id="RHEA:14465"/>
        <dbReference type="ChEBI" id="CHEBI:15377"/>
        <dbReference type="ChEBI" id="CHEBI:43474"/>
        <dbReference type="ChEBI" id="CHEBI:57699"/>
        <dbReference type="ChEBI" id="CHEBI:57980"/>
        <dbReference type="EC" id="3.1.3.15"/>
    </reaction>
</comment>
<evidence type="ECO:0000256" key="1">
    <source>
        <dbReference type="ARBA" id="ARBA00004970"/>
    </source>
</evidence>
<evidence type="ECO:0000256" key="4">
    <source>
        <dbReference type="ARBA" id="ARBA00022605"/>
    </source>
</evidence>
<keyword evidence="5 8" id="KW-0378">Hydrolase</keyword>
<keyword evidence="11" id="KW-1185">Reference proteome</keyword>
<dbReference type="RefSeq" id="WP_188802139.1">
    <property type="nucleotide sequence ID" value="NZ_BMOK01000004.1"/>
</dbReference>
<dbReference type="PANTHER" id="PTHR21039">
    <property type="entry name" value="HISTIDINOL PHOSPHATASE-RELATED"/>
    <property type="match status" value="1"/>
</dbReference>
<dbReference type="NCBIfam" id="TIGR01856">
    <property type="entry name" value="hisJ_fam"/>
    <property type="match status" value="1"/>
</dbReference>
<dbReference type="AlphaFoldDB" id="A0A917VZR1"/>
<feature type="domain" description="PHP" evidence="9">
    <location>
        <begin position="4"/>
        <end position="226"/>
    </location>
</feature>
<evidence type="ECO:0000256" key="5">
    <source>
        <dbReference type="ARBA" id="ARBA00022801"/>
    </source>
</evidence>
<dbReference type="InterPro" id="IPR004013">
    <property type="entry name" value="PHP_dom"/>
</dbReference>
<evidence type="ECO:0000256" key="8">
    <source>
        <dbReference type="RuleBase" id="RU366003"/>
    </source>
</evidence>
<dbReference type="InterPro" id="IPR010140">
    <property type="entry name" value="Histidinol_P_phosphatase_HisJ"/>
</dbReference>
<dbReference type="InterPro" id="IPR016195">
    <property type="entry name" value="Pol/histidinol_Pase-like"/>
</dbReference>
<organism evidence="10 11">
    <name type="scientific">Sporolactobacillus putidus</name>
    <dbReference type="NCBI Taxonomy" id="492735"/>
    <lineage>
        <taxon>Bacteria</taxon>
        <taxon>Bacillati</taxon>
        <taxon>Bacillota</taxon>
        <taxon>Bacilli</taxon>
        <taxon>Bacillales</taxon>
        <taxon>Sporolactobacillaceae</taxon>
        <taxon>Sporolactobacillus</taxon>
    </lineage>
</organism>
<dbReference type="PANTHER" id="PTHR21039:SF0">
    <property type="entry name" value="HISTIDINOL-PHOSPHATASE"/>
    <property type="match status" value="1"/>
</dbReference>
<dbReference type="EC" id="3.1.3.15" evidence="3 8"/>
<reference evidence="10" key="2">
    <citation type="submission" date="2020-09" db="EMBL/GenBank/DDBJ databases">
        <authorList>
            <person name="Sun Q."/>
            <person name="Ohkuma M."/>
        </authorList>
    </citation>
    <scope>NUCLEOTIDE SEQUENCE</scope>
    <source>
        <strain evidence="10">JCM 15325</strain>
    </source>
</reference>
<comment type="similarity">
    <text evidence="2 8">Belongs to the PHP hydrolase family. HisK subfamily.</text>
</comment>
<evidence type="ECO:0000313" key="10">
    <source>
        <dbReference type="EMBL" id="GGL49035.1"/>
    </source>
</evidence>
<evidence type="ECO:0000259" key="9">
    <source>
        <dbReference type="Pfam" id="PF02811"/>
    </source>
</evidence>
<dbReference type="NCBIfam" id="NF005996">
    <property type="entry name" value="PRK08123.1"/>
    <property type="match status" value="1"/>
</dbReference>
<dbReference type="Pfam" id="PF13263">
    <property type="entry name" value="PHP_C"/>
    <property type="match status" value="1"/>
</dbReference>
<gene>
    <name evidence="10" type="primary">hisJ</name>
    <name evidence="10" type="ORF">GCM10007968_11500</name>
</gene>
<evidence type="ECO:0000256" key="7">
    <source>
        <dbReference type="ARBA" id="ARBA00049158"/>
    </source>
</evidence>
<evidence type="ECO:0000256" key="2">
    <source>
        <dbReference type="ARBA" id="ARBA00009152"/>
    </source>
</evidence>
<accession>A0A917VZR1</accession>